<dbReference type="Proteomes" id="UP000479000">
    <property type="component" value="Unassembled WGS sequence"/>
</dbReference>
<proteinExistence type="predicted"/>
<organism evidence="1 2">
    <name type="scientific">Nesidiocoris tenuis</name>
    <dbReference type="NCBI Taxonomy" id="355587"/>
    <lineage>
        <taxon>Eukaryota</taxon>
        <taxon>Metazoa</taxon>
        <taxon>Ecdysozoa</taxon>
        <taxon>Arthropoda</taxon>
        <taxon>Hexapoda</taxon>
        <taxon>Insecta</taxon>
        <taxon>Pterygota</taxon>
        <taxon>Neoptera</taxon>
        <taxon>Paraneoptera</taxon>
        <taxon>Hemiptera</taxon>
        <taxon>Heteroptera</taxon>
        <taxon>Panheteroptera</taxon>
        <taxon>Cimicomorpha</taxon>
        <taxon>Miridae</taxon>
        <taxon>Dicyphina</taxon>
        <taxon>Nesidiocoris</taxon>
    </lineage>
</organism>
<accession>A0A6H5G7M2</accession>
<protein>
    <submittedName>
        <fullName evidence="1">Uncharacterized protein</fullName>
    </submittedName>
</protein>
<sequence length="215" mass="24721">MWIYVGSANTRRILWIFNSFGKNKQGTSSLDSARWIQQYSCQRMYFSYDRKLSGHTYVGGQTADERRIISGHWMKDSKTLPQLITTSKGAVPAQEQITINHGVQKDHAAIWTLKTTVFTRATSVAGLPNRWLRANNPGGTGSTDMERQLDSYISQCYVIALKMKGWRFYRTTVLIFGMLRTTSRYCWGCIPRLQLLSTPANSYLQKRRTLPLLYM</sequence>
<dbReference type="EMBL" id="CADCXU010007244">
    <property type="protein sequence ID" value="CAA9998587.1"/>
    <property type="molecule type" value="Genomic_DNA"/>
</dbReference>
<name>A0A6H5G7M2_9HEMI</name>
<reference evidence="1 2" key="1">
    <citation type="submission" date="2020-02" db="EMBL/GenBank/DDBJ databases">
        <authorList>
            <person name="Ferguson B K."/>
        </authorList>
    </citation>
    <scope>NUCLEOTIDE SEQUENCE [LARGE SCALE GENOMIC DNA]</scope>
</reference>
<dbReference type="AlphaFoldDB" id="A0A6H5G7M2"/>
<evidence type="ECO:0000313" key="1">
    <source>
        <dbReference type="EMBL" id="CAA9998587.1"/>
    </source>
</evidence>
<keyword evidence="2" id="KW-1185">Reference proteome</keyword>
<evidence type="ECO:0000313" key="2">
    <source>
        <dbReference type="Proteomes" id="UP000479000"/>
    </source>
</evidence>
<gene>
    <name evidence="1" type="ORF">NTEN_LOCUS4870</name>
</gene>